<feature type="chain" id="PRO_5045371133" description="PEP-CTERM protein-sorting domain-containing protein" evidence="1">
    <location>
        <begin position="26"/>
        <end position="175"/>
    </location>
</feature>
<name>A0ABU1UUL2_9GAMM</name>
<dbReference type="RefSeq" id="WP_310069076.1">
    <property type="nucleotide sequence ID" value="NZ_JAVDVX010000001.1"/>
</dbReference>
<dbReference type="NCBIfam" id="TIGR02595">
    <property type="entry name" value="PEP_CTERM"/>
    <property type="match status" value="1"/>
</dbReference>
<evidence type="ECO:0000313" key="3">
    <source>
        <dbReference type="Proteomes" id="UP001253595"/>
    </source>
</evidence>
<organism evidence="2 3">
    <name type="scientific">Cellvibrio fibrivorans</name>
    <dbReference type="NCBI Taxonomy" id="126350"/>
    <lineage>
        <taxon>Bacteria</taxon>
        <taxon>Pseudomonadati</taxon>
        <taxon>Pseudomonadota</taxon>
        <taxon>Gammaproteobacteria</taxon>
        <taxon>Cellvibrionales</taxon>
        <taxon>Cellvibrionaceae</taxon>
        <taxon>Cellvibrio</taxon>
    </lineage>
</organism>
<dbReference type="Proteomes" id="UP001253595">
    <property type="component" value="Unassembled WGS sequence"/>
</dbReference>
<evidence type="ECO:0000313" key="2">
    <source>
        <dbReference type="EMBL" id="MDR7088866.1"/>
    </source>
</evidence>
<feature type="signal peptide" evidence="1">
    <location>
        <begin position="1"/>
        <end position="25"/>
    </location>
</feature>
<reference evidence="2 3" key="1">
    <citation type="submission" date="2023-07" db="EMBL/GenBank/DDBJ databases">
        <title>Sorghum-associated microbial communities from plants grown in Nebraska, USA.</title>
        <authorList>
            <person name="Schachtman D."/>
        </authorList>
    </citation>
    <scope>NUCLEOTIDE SEQUENCE [LARGE SCALE GENOMIC DNA]</scope>
    <source>
        <strain evidence="2 3">BE190</strain>
    </source>
</reference>
<keyword evidence="1" id="KW-0732">Signal</keyword>
<dbReference type="EMBL" id="JAVDVX010000001">
    <property type="protein sequence ID" value="MDR7088866.1"/>
    <property type="molecule type" value="Genomic_DNA"/>
</dbReference>
<sequence>MKLNYFKSISLLFTFLFCVANPARAALITTEFSELVGNQGIVDINLSLASGENFSGFSLYFSETLFANLDIRFSPAAWDSIVVQPDALLGAGLFDSYNPAGLSSGVARVSFTYLSTLPFDVLAYDFYDADFSIVESGSSTNVTTPVPESSSIILLLLGLIAVALRQSTKRQQVAA</sequence>
<accession>A0ABU1UUL2</accession>
<keyword evidence="3" id="KW-1185">Reference proteome</keyword>
<gene>
    <name evidence="2" type="ORF">J2X05_000869</name>
</gene>
<comment type="caution">
    <text evidence="2">The sequence shown here is derived from an EMBL/GenBank/DDBJ whole genome shotgun (WGS) entry which is preliminary data.</text>
</comment>
<proteinExistence type="predicted"/>
<evidence type="ECO:0000256" key="1">
    <source>
        <dbReference type="SAM" id="SignalP"/>
    </source>
</evidence>
<dbReference type="InterPro" id="IPR013424">
    <property type="entry name" value="Ice-binding_C"/>
</dbReference>
<protein>
    <recommendedName>
        <fullName evidence="4">PEP-CTERM protein-sorting domain-containing protein</fullName>
    </recommendedName>
</protein>
<evidence type="ECO:0008006" key="4">
    <source>
        <dbReference type="Google" id="ProtNLM"/>
    </source>
</evidence>